<evidence type="ECO:0000313" key="2">
    <source>
        <dbReference type="EMBL" id="KAJ1353445.1"/>
    </source>
</evidence>
<organism evidence="2 3">
    <name type="scientific">Parelaphostrongylus tenuis</name>
    <name type="common">Meningeal worm</name>
    <dbReference type="NCBI Taxonomy" id="148309"/>
    <lineage>
        <taxon>Eukaryota</taxon>
        <taxon>Metazoa</taxon>
        <taxon>Ecdysozoa</taxon>
        <taxon>Nematoda</taxon>
        <taxon>Chromadorea</taxon>
        <taxon>Rhabditida</taxon>
        <taxon>Rhabditina</taxon>
        <taxon>Rhabditomorpha</taxon>
        <taxon>Strongyloidea</taxon>
        <taxon>Metastrongylidae</taxon>
        <taxon>Parelaphostrongylus</taxon>
    </lineage>
</organism>
<name>A0AAD5M7C2_PARTN</name>
<dbReference type="Proteomes" id="UP001196413">
    <property type="component" value="Unassembled WGS sequence"/>
</dbReference>
<accession>A0AAD5M7C2</accession>
<proteinExistence type="predicted"/>
<dbReference type="EMBL" id="JAHQIW010001714">
    <property type="protein sequence ID" value="KAJ1353445.1"/>
    <property type="molecule type" value="Genomic_DNA"/>
</dbReference>
<feature type="region of interest" description="Disordered" evidence="1">
    <location>
        <begin position="48"/>
        <end position="69"/>
    </location>
</feature>
<sequence length="69" mass="8201">MLRRRIIVQLHSMEHSLRGCRPETFGQDEEAYYEFFLIKAQQMAASEQISEPGDRLQKKVESDRFLKNN</sequence>
<comment type="caution">
    <text evidence="2">The sequence shown here is derived from an EMBL/GenBank/DDBJ whole genome shotgun (WGS) entry which is preliminary data.</text>
</comment>
<reference evidence="2" key="1">
    <citation type="submission" date="2021-06" db="EMBL/GenBank/DDBJ databases">
        <title>Parelaphostrongylus tenuis whole genome reference sequence.</title>
        <authorList>
            <person name="Garwood T.J."/>
            <person name="Larsen P.A."/>
            <person name="Fountain-Jones N.M."/>
            <person name="Garbe J.R."/>
            <person name="Macchietto M.G."/>
            <person name="Kania S.A."/>
            <person name="Gerhold R.W."/>
            <person name="Richards J.E."/>
            <person name="Wolf T.M."/>
        </authorList>
    </citation>
    <scope>NUCLEOTIDE SEQUENCE</scope>
    <source>
        <strain evidence="2">MNPRO001-30</strain>
        <tissue evidence="2">Meninges</tissue>
    </source>
</reference>
<keyword evidence="3" id="KW-1185">Reference proteome</keyword>
<feature type="compositionally biased region" description="Basic and acidic residues" evidence="1">
    <location>
        <begin position="52"/>
        <end position="69"/>
    </location>
</feature>
<evidence type="ECO:0000313" key="3">
    <source>
        <dbReference type="Proteomes" id="UP001196413"/>
    </source>
</evidence>
<dbReference type="AlphaFoldDB" id="A0AAD5M7C2"/>
<gene>
    <name evidence="2" type="ORF">KIN20_010074</name>
</gene>
<evidence type="ECO:0000256" key="1">
    <source>
        <dbReference type="SAM" id="MobiDB-lite"/>
    </source>
</evidence>
<protein>
    <submittedName>
        <fullName evidence="2">Uncharacterized protein</fullName>
    </submittedName>
</protein>